<reference evidence="1" key="1">
    <citation type="journal article" date="2014" name="Int. J. Syst. Evol. Microbiol.">
        <title>Complete genome sequence of Corynebacterium casei LMG S-19264T (=DSM 44701T), isolated from a smear-ripened cheese.</title>
        <authorList>
            <consortium name="US DOE Joint Genome Institute (JGI-PGF)"/>
            <person name="Walter F."/>
            <person name="Albersmeier A."/>
            <person name="Kalinowski J."/>
            <person name="Ruckert C."/>
        </authorList>
    </citation>
    <scope>NUCLEOTIDE SEQUENCE</scope>
    <source>
        <strain evidence="1">JCM 4815</strain>
    </source>
</reference>
<dbReference type="EMBL" id="BMVW01000008">
    <property type="protein sequence ID" value="GGZ18213.1"/>
    <property type="molecule type" value="Genomic_DNA"/>
</dbReference>
<dbReference type="Proteomes" id="UP000622166">
    <property type="component" value="Unassembled WGS sequence"/>
</dbReference>
<comment type="caution">
    <text evidence="1">The sequence shown here is derived from an EMBL/GenBank/DDBJ whole genome shotgun (WGS) entry which is preliminary data.</text>
</comment>
<sequence>MGAAPGHGPDMTGPRKLSCQTCGTTETHVPLSDAQKAWLRQEIGEPYVEEYFLCVRTRADGTGCRNLRTSWAKKRFRQPKRMPDDIE</sequence>
<proteinExistence type="predicted"/>
<name>A0A918PQE5_9ACTN</name>
<dbReference type="AlphaFoldDB" id="A0A918PQE5"/>
<gene>
    <name evidence="1" type="ORF">GCM10010365_42960</name>
</gene>
<organism evidence="1 2">
    <name type="scientific">Streptomyces poonensis</name>
    <dbReference type="NCBI Taxonomy" id="68255"/>
    <lineage>
        <taxon>Bacteria</taxon>
        <taxon>Bacillati</taxon>
        <taxon>Actinomycetota</taxon>
        <taxon>Actinomycetes</taxon>
        <taxon>Kitasatosporales</taxon>
        <taxon>Streptomycetaceae</taxon>
        <taxon>Streptomyces</taxon>
    </lineage>
</organism>
<reference evidence="1" key="2">
    <citation type="submission" date="2020-09" db="EMBL/GenBank/DDBJ databases">
        <authorList>
            <person name="Sun Q."/>
            <person name="Ohkuma M."/>
        </authorList>
    </citation>
    <scope>NUCLEOTIDE SEQUENCE</scope>
    <source>
        <strain evidence="1">JCM 4815</strain>
    </source>
</reference>
<keyword evidence="2" id="KW-1185">Reference proteome</keyword>
<evidence type="ECO:0000313" key="1">
    <source>
        <dbReference type="EMBL" id="GGZ18213.1"/>
    </source>
</evidence>
<accession>A0A918PQE5</accession>
<evidence type="ECO:0000313" key="2">
    <source>
        <dbReference type="Proteomes" id="UP000622166"/>
    </source>
</evidence>
<protein>
    <submittedName>
        <fullName evidence="1">Uncharacterized protein</fullName>
    </submittedName>
</protein>